<feature type="transmembrane region" description="Helical" evidence="1">
    <location>
        <begin position="7"/>
        <end position="26"/>
    </location>
</feature>
<evidence type="ECO:0000313" key="2">
    <source>
        <dbReference type="EMBL" id="CUU25724.1"/>
    </source>
</evidence>
<keyword evidence="3" id="KW-1185">Reference proteome</keyword>
<dbReference type="PATRIC" id="fig|1619313.3.peg.3624"/>
<dbReference type="AlphaFoldDB" id="A0A0U5LTG5"/>
<sequence length="33" mass="3855">MQHHSDLWLNLFGVVLLIYIVLDICINRSKGDK</sequence>
<geneLocation type="plasmid" evidence="3">
    <name>pEM01</name>
</geneLocation>
<evidence type="ECO:0000313" key="3">
    <source>
        <dbReference type="Proteomes" id="UP000059419"/>
    </source>
</evidence>
<organism evidence="2 3">
    <name type="scientific">Duffyella gerundensis</name>
    <dbReference type="NCBI Taxonomy" id="1619313"/>
    <lineage>
        <taxon>Bacteria</taxon>
        <taxon>Pseudomonadati</taxon>
        <taxon>Pseudomonadota</taxon>
        <taxon>Gammaproteobacteria</taxon>
        <taxon>Enterobacterales</taxon>
        <taxon>Erwiniaceae</taxon>
        <taxon>Duffyella</taxon>
    </lineage>
</organism>
<reference evidence="3" key="1">
    <citation type="submission" date="2015-11" db="EMBL/GenBank/DDBJ databases">
        <authorList>
            <person name="Blom J."/>
        </authorList>
    </citation>
    <scope>NUCLEOTIDE SEQUENCE [LARGE SCALE GENOMIC DNA]</scope>
    <source>
        <plasmid evidence="3">pEM01</plasmid>
    </source>
</reference>
<gene>
    <name evidence="2" type="ORF">EM595_p0024</name>
</gene>
<name>A0A0U5LTG5_9GAMM</name>
<dbReference type="KEGG" id="ege:EM595_p0024"/>
<accession>A0A0U5LTG5</accession>
<protein>
    <submittedName>
        <fullName evidence="2">Putative membrane protein</fullName>
    </submittedName>
</protein>
<keyword evidence="1" id="KW-0472">Membrane</keyword>
<dbReference type="EMBL" id="LN907828">
    <property type="protein sequence ID" value="CUU25724.1"/>
    <property type="molecule type" value="Genomic_DNA"/>
</dbReference>
<evidence type="ECO:0000256" key="1">
    <source>
        <dbReference type="SAM" id="Phobius"/>
    </source>
</evidence>
<dbReference type="Proteomes" id="UP000059419">
    <property type="component" value="Plasmid pEM01"/>
</dbReference>
<proteinExistence type="predicted"/>
<keyword evidence="1" id="KW-0812">Transmembrane</keyword>
<keyword evidence="1" id="KW-1133">Transmembrane helix</keyword>